<comment type="catalytic activity">
    <reaction evidence="1">
        <text>a beta-D-glucosyl-(1&lt;-&gt;1')-N-acylsphing-4-enine + H2O = an N-acylsphing-4-enine + D-glucose</text>
        <dbReference type="Rhea" id="RHEA:13269"/>
        <dbReference type="ChEBI" id="CHEBI:4167"/>
        <dbReference type="ChEBI" id="CHEBI:15377"/>
        <dbReference type="ChEBI" id="CHEBI:22801"/>
        <dbReference type="ChEBI" id="CHEBI:52639"/>
        <dbReference type="EC" id="3.2.1.45"/>
    </reaction>
    <physiologicalReaction direction="left-to-right" evidence="1">
        <dbReference type="Rhea" id="RHEA:13270"/>
    </physiologicalReaction>
</comment>
<comment type="similarity">
    <text evidence="4 10">Belongs to the glycosyl hydrolase 30 family.</text>
</comment>
<dbReference type="InterPro" id="IPR001139">
    <property type="entry name" value="Glyco_hydro_30"/>
</dbReference>
<comment type="pathway">
    <text evidence="2">Sphingolipid metabolism.</text>
</comment>
<feature type="domain" description="Glycosyl hydrolase family 30 beta sandwich" evidence="13">
    <location>
        <begin position="470"/>
        <end position="532"/>
    </location>
</feature>
<evidence type="ECO:0000256" key="7">
    <source>
        <dbReference type="ARBA" id="ARBA00022801"/>
    </source>
</evidence>
<dbReference type="SUPFAM" id="SSF51445">
    <property type="entry name" value="(Trans)glycosidases"/>
    <property type="match status" value="1"/>
</dbReference>
<accession>A0A2B4SJQ5</accession>
<name>A0A2B4SJQ5_STYPI</name>
<evidence type="ECO:0000256" key="3">
    <source>
        <dbReference type="ARBA" id="ARBA00005189"/>
    </source>
</evidence>
<keyword evidence="7 10" id="KW-0378">Hydrolase</keyword>
<sequence length="534" mass="59800">MDFRKVIPLFISFVCCSLSFAATLRFSPPNYSACHSKDFGHGGTVCVCSDEQGCDSFSEGSPLSEQEYAVYTSSKAGDRFNLRTGKIKQPGSYRKLRHPVEAEVKFVVNQDEVFQTILGIGGAFTDAAGINILNISSTLQQKLLSSYFSPDGIEYSLGRIPMASCDFSTWPYSYDDHEGDFEMSNFSLVNEDFKLKIPLLVAAANMSRRTLKFFGSPWAPPAWMKTNGKMQGAGTLKGVAGDKYHKAWALYFAKFIRAYEENGVKIWGVTVQNEPSTGFIPGYSFQTMGYTKEMERDFIKEDLGPMLEKFGYSDVKLMMVDDNRRLVEPWADTILGDEETVEYVSGIAVHWYNENDTSPGVLSATHKKFPDHFILNTEACTGWTGPPSERGVHLGQWSRGSDYAYSIIENLSHWSSGWVDWNIALNLQGGPNWVKNFVDSPIIVDAENNAFYKQPMFYHLGHFSKFVPPGSHRIEVNCSEKTSLEFIGFVTPEGNTVMVIQNTEGRNVTFGITDKKGAIISEIIPPFAIQTYIW</sequence>
<dbReference type="GO" id="GO:0032006">
    <property type="term" value="P:regulation of TOR signaling"/>
    <property type="evidence" value="ECO:0007669"/>
    <property type="project" value="UniProtKB-ARBA"/>
</dbReference>
<dbReference type="Pfam" id="PF17189">
    <property type="entry name" value="Glyco_hydro_30C"/>
    <property type="match status" value="1"/>
</dbReference>
<feature type="signal peptide" evidence="11">
    <location>
        <begin position="1"/>
        <end position="21"/>
    </location>
</feature>
<evidence type="ECO:0000256" key="10">
    <source>
        <dbReference type="RuleBase" id="RU361188"/>
    </source>
</evidence>
<keyword evidence="9 10" id="KW-0443">Lipid metabolism</keyword>
<evidence type="ECO:0000313" key="14">
    <source>
        <dbReference type="EMBL" id="PFX29100.1"/>
    </source>
</evidence>
<evidence type="ECO:0000256" key="6">
    <source>
        <dbReference type="ARBA" id="ARBA00022729"/>
    </source>
</evidence>
<dbReference type="GO" id="GO:0030163">
    <property type="term" value="P:protein catabolic process"/>
    <property type="evidence" value="ECO:0007669"/>
    <property type="project" value="UniProtKB-ARBA"/>
</dbReference>
<reference evidence="15" key="1">
    <citation type="journal article" date="2017" name="bioRxiv">
        <title>Comparative analysis of the genomes of Stylophora pistillata and Acropora digitifera provides evidence for extensive differences between species of corals.</title>
        <authorList>
            <person name="Voolstra C.R."/>
            <person name="Li Y."/>
            <person name="Liew Y.J."/>
            <person name="Baumgarten S."/>
            <person name="Zoccola D."/>
            <person name="Flot J.-F."/>
            <person name="Tambutte S."/>
            <person name="Allemand D."/>
            <person name="Aranda M."/>
        </authorList>
    </citation>
    <scope>NUCLEOTIDE SEQUENCE [LARGE SCALE GENOMIC DNA]</scope>
</reference>
<proteinExistence type="inferred from homology"/>
<keyword evidence="8 10" id="KW-0746">Sphingolipid metabolism</keyword>
<evidence type="ECO:0000256" key="8">
    <source>
        <dbReference type="ARBA" id="ARBA00022919"/>
    </source>
</evidence>
<keyword evidence="6 11" id="KW-0732">Signal</keyword>
<dbReference type="PRINTS" id="PR00843">
    <property type="entry name" value="GLHYDRLASE30"/>
</dbReference>
<feature type="chain" id="PRO_5013287442" description="Glucosylceramidase" evidence="11">
    <location>
        <begin position="22"/>
        <end position="534"/>
    </location>
</feature>
<dbReference type="OrthoDB" id="2160638at2759"/>
<dbReference type="EMBL" id="LSMT01000071">
    <property type="protein sequence ID" value="PFX29100.1"/>
    <property type="molecule type" value="Genomic_DNA"/>
</dbReference>
<dbReference type="GO" id="GO:0051246">
    <property type="term" value="P:regulation of protein metabolic process"/>
    <property type="evidence" value="ECO:0007669"/>
    <property type="project" value="UniProtKB-ARBA"/>
</dbReference>
<evidence type="ECO:0000256" key="5">
    <source>
        <dbReference type="ARBA" id="ARBA00012658"/>
    </source>
</evidence>
<dbReference type="FunFam" id="3.20.20.80:FF:000030">
    <property type="entry name" value="Lysosomal acid glucosylceramidase"/>
    <property type="match status" value="1"/>
</dbReference>
<protein>
    <recommendedName>
        <fullName evidence="5 10">Glucosylceramidase</fullName>
        <ecNumber evidence="5 10">3.2.1.45</ecNumber>
    </recommendedName>
</protein>
<organism evidence="14 15">
    <name type="scientific">Stylophora pistillata</name>
    <name type="common">Smooth cauliflower coral</name>
    <dbReference type="NCBI Taxonomy" id="50429"/>
    <lineage>
        <taxon>Eukaryota</taxon>
        <taxon>Metazoa</taxon>
        <taxon>Cnidaria</taxon>
        <taxon>Anthozoa</taxon>
        <taxon>Hexacorallia</taxon>
        <taxon>Scleractinia</taxon>
        <taxon>Astrocoeniina</taxon>
        <taxon>Pocilloporidae</taxon>
        <taxon>Stylophora</taxon>
    </lineage>
</organism>
<dbReference type="GO" id="GO:0006914">
    <property type="term" value="P:autophagy"/>
    <property type="evidence" value="ECO:0007669"/>
    <property type="project" value="UniProtKB-ARBA"/>
</dbReference>
<evidence type="ECO:0000259" key="12">
    <source>
        <dbReference type="Pfam" id="PF02055"/>
    </source>
</evidence>
<dbReference type="PANTHER" id="PTHR11069">
    <property type="entry name" value="GLUCOSYLCERAMIDASE"/>
    <property type="match status" value="1"/>
</dbReference>
<dbReference type="GO" id="GO:0004348">
    <property type="term" value="F:glucosylceramidase activity"/>
    <property type="evidence" value="ECO:0007669"/>
    <property type="project" value="UniProtKB-EC"/>
</dbReference>
<evidence type="ECO:0000313" key="15">
    <source>
        <dbReference type="Proteomes" id="UP000225706"/>
    </source>
</evidence>
<dbReference type="GO" id="GO:0016241">
    <property type="term" value="P:regulation of macroautophagy"/>
    <property type="evidence" value="ECO:0007669"/>
    <property type="project" value="UniProtKB-ARBA"/>
</dbReference>
<dbReference type="GO" id="GO:0010605">
    <property type="term" value="P:negative regulation of macromolecule metabolic process"/>
    <property type="evidence" value="ECO:0007669"/>
    <property type="project" value="UniProtKB-ARBA"/>
</dbReference>
<dbReference type="GO" id="GO:0006066">
    <property type="term" value="P:alcohol metabolic process"/>
    <property type="evidence" value="ECO:0007669"/>
    <property type="project" value="UniProtKB-ARBA"/>
</dbReference>
<dbReference type="AlphaFoldDB" id="A0A2B4SJQ5"/>
<dbReference type="EC" id="3.2.1.45" evidence="5 10"/>
<keyword evidence="10" id="KW-0326">Glycosidase</keyword>
<dbReference type="GO" id="GO:0005764">
    <property type="term" value="C:lysosome"/>
    <property type="evidence" value="ECO:0007669"/>
    <property type="project" value="UniProtKB-ARBA"/>
</dbReference>
<dbReference type="InterPro" id="IPR033452">
    <property type="entry name" value="GH30_C"/>
</dbReference>
<feature type="domain" description="Glycosyl hydrolase family 30 TIM-barrel" evidence="12">
    <location>
        <begin position="118"/>
        <end position="467"/>
    </location>
</feature>
<dbReference type="InterPro" id="IPR033453">
    <property type="entry name" value="Glyco_hydro_30_TIM-barrel"/>
</dbReference>
<comment type="pathway">
    <text evidence="3">Lipid metabolism.</text>
</comment>
<dbReference type="GO" id="GO:0005774">
    <property type="term" value="C:vacuolar membrane"/>
    <property type="evidence" value="ECO:0007669"/>
    <property type="project" value="UniProtKB-ARBA"/>
</dbReference>
<dbReference type="Pfam" id="PF02055">
    <property type="entry name" value="Glyco_hydro_30"/>
    <property type="match status" value="1"/>
</dbReference>
<comment type="caution">
    <text evidence="14">The sequence shown here is derived from an EMBL/GenBank/DDBJ whole genome shotgun (WGS) entry which is preliminary data.</text>
</comment>
<gene>
    <name evidence="14" type="primary">GBA</name>
    <name evidence="14" type="ORF">AWC38_SpisGene6144</name>
</gene>
<dbReference type="GO" id="GO:0042391">
    <property type="term" value="P:regulation of membrane potential"/>
    <property type="evidence" value="ECO:0007669"/>
    <property type="project" value="UniProtKB-ARBA"/>
</dbReference>
<dbReference type="GO" id="GO:0016758">
    <property type="term" value="F:hexosyltransferase activity"/>
    <property type="evidence" value="ECO:0007669"/>
    <property type="project" value="UniProtKB-ARBA"/>
</dbReference>
<dbReference type="PANTHER" id="PTHR11069:SF23">
    <property type="entry name" value="LYSOSOMAL ACID GLUCOSYLCERAMIDASE"/>
    <property type="match status" value="1"/>
</dbReference>
<dbReference type="GO" id="GO:0005102">
    <property type="term" value="F:signaling receptor binding"/>
    <property type="evidence" value="ECO:0007669"/>
    <property type="project" value="UniProtKB-ARBA"/>
</dbReference>
<evidence type="ECO:0000256" key="4">
    <source>
        <dbReference type="ARBA" id="ARBA00005382"/>
    </source>
</evidence>
<dbReference type="InterPro" id="IPR017853">
    <property type="entry name" value="GH"/>
</dbReference>
<dbReference type="Gene3D" id="3.20.20.80">
    <property type="entry name" value="Glycosidases"/>
    <property type="match status" value="1"/>
</dbReference>
<evidence type="ECO:0000256" key="9">
    <source>
        <dbReference type="ARBA" id="ARBA00023098"/>
    </source>
</evidence>
<evidence type="ECO:0000256" key="11">
    <source>
        <dbReference type="SAM" id="SignalP"/>
    </source>
</evidence>
<dbReference type="GO" id="GO:0007040">
    <property type="term" value="P:lysosome organization"/>
    <property type="evidence" value="ECO:0007669"/>
    <property type="project" value="UniProtKB-ARBA"/>
</dbReference>
<evidence type="ECO:0000256" key="2">
    <source>
        <dbReference type="ARBA" id="ARBA00004991"/>
    </source>
</evidence>
<keyword evidence="15" id="KW-1185">Reference proteome</keyword>
<dbReference type="Proteomes" id="UP000225706">
    <property type="component" value="Unassembled WGS sequence"/>
</dbReference>
<dbReference type="STRING" id="50429.A0A2B4SJQ5"/>
<dbReference type="GO" id="GO:0008202">
    <property type="term" value="P:steroid metabolic process"/>
    <property type="evidence" value="ECO:0007669"/>
    <property type="project" value="UniProtKB-ARBA"/>
</dbReference>
<evidence type="ECO:0000259" key="13">
    <source>
        <dbReference type="Pfam" id="PF17189"/>
    </source>
</evidence>
<evidence type="ECO:0000256" key="1">
    <source>
        <dbReference type="ARBA" id="ARBA00001013"/>
    </source>
</evidence>
<dbReference type="GO" id="GO:0006680">
    <property type="term" value="P:glucosylceramide catabolic process"/>
    <property type="evidence" value="ECO:0007669"/>
    <property type="project" value="UniProtKB-ARBA"/>
</dbReference>